<comment type="subcellular location">
    <subcellularLocation>
        <location evidence="1">Cell inner membrane</location>
        <topology evidence="1">Multi-pass membrane protein</topology>
    </subcellularLocation>
</comment>
<dbReference type="Pfam" id="PF04143">
    <property type="entry name" value="Sulf_transp"/>
    <property type="match status" value="2"/>
</dbReference>
<dbReference type="PANTHER" id="PTHR30574:SF1">
    <property type="entry name" value="SULPHUR TRANSPORT DOMAIN-CONTAINING PROTEIN"/>
    <property type="match status" value="1"/>
</dbReference>
<dbReference type="AlphaFoldDB" id="A0A921HZI2"/>
<dbReference type="InterPro" id="IPR007272">
    <property type="entry name" value="Sulf_transp_TsuA/YedE"/>
</dbReference>
<dbReference type="GO" id="GO:0005886">
    <property type="term" value="C:plasma membrane"/>
    <property type="evidence" value="ECO:0007669"/>
    <property type="project" value="UniProtKB-SubCell"/>
</dbReference>
<keyword evidence="7 9" id="KW-0472">Membrane</keyword>
<feature type="transmembrane region" description="Helical" evidence="9">
    <location>
        <begin position="192"/>
        <end position="208"/>
    </location>
</feature>
<dbReference type="PANTHER" id="PTHR30574">
    <property type="entry name" value="INNER MEMBRANE PROTEIN YEDE"/>
    <property type="match status" value="1"/>
</dbReference>
<dbReference type="InterPro" id="IPR026366">
    <property type="entry name" value="Seleno_YedE"/>
</dbReference>
<evidence type="ECO:0000313" key="10">
    <source>
        <dbReference type="EMBL" id="HJF93750.1"/>
    </source>
</evidence>
<evidence type="ECO:0000313" key="11">
    <source>
        <dbReference type="Proteomes" id="UP000769156"/>
    </source>
</evidence>
<gene>
    <name evidence="10" type="ORF">K8V82_03055</name>
</gene>
<evidence type="ECO:0000256" key="8">
    <source>
        <dbReference type="ARBA" id="ARBA00035655"/>
    </source>
</evidence>
<feature type="transmembrane region" description="Helical" evidence="9">
    <location>
        <begin position="300"/>
        <end position="321"/>
    </location>
</feature>
<sequence length="367" mass="37894">MNFNLSDSKKKLALAGVVCGLVAAALAYFGNPANMAICIACFVRDTAGALGMHQADTVQYARPEIIGIVLGAFAISAATKEYRSTAGSSPMIRFVLGMVIMIGSLVFLGCPLRMVIRMSAGDLNAWVALIGFILGVATGAFALKKGFSLGRAHETQKSSGVVLPAIMVGILLLALCTTLLKSSEAGPGSMHAPIIISLIGGLIFGAFAQKSRMCFAGSIRDVILMKNFDLLTVIVGLFVVMLIYNIATGNFVLGFDTPGIIAHSEHLWNILGMYAVGFAAVLAGGCPLRQLVLAGQGSSDSAVTVLGLFFGAALCHNLGLASSGTALNAETGDVVAGAATPAGKVAVIICIIVCFIIAFTNKRESAK</sequence>
<evidence type="ECO:0000256" key="3">
    <source>
        <dbReference type="ARBA" id="ARBA00022475"/>
    </source>
</evidence>
<comment type="caution">
    <text evidence="10">The sequence shown here is derived from an EMBL/GenBank/DDBJ whole genome shotgun (WGS) entry which is preliminary data.</text>
</comment>
<evidence type="ECO:0000256" key="5">
    <source>
        <dbReference type="ARBA" id="ARBA00022692"/>
    </source>
</evidence>
<keyword evidence="5 9" id="KW-0812">Transmembrane</keyword>
<feature type="transmembrane region" description="Helical" evidence="9">
    <location>
        <begin position="341"/>
        <end position="360"/>
    </location>
</feature>
<evidence type="ECO:0000256" key="9">
    <source>
        <dbReference type="SAM" id="Phobius"/>
    </source>
</evidence>
<dbReference type="OrthoDB" id="3190590at2"/>
<feature type="transmembrane region" description="Helical" evidence="9">
    <location>
        <begin position="126"/>
        <end position="147"/>
    </location>
</feature>
<feature type="transmembrane region" description="Helical" evidence="9">
    <location>
        <begin position="159"/>
        <end position="180"/>
    </location>
</feature>
<reference evidence="10" key="2">
    <citation type="submission" date="2021-09" db="EMBL/GenBank/DDBJ databases">
        <authorList>
            <person name="Gilroy R."/>
        </authorList>
    </citation>
    <scope>NUCLEOTIDE SEQUENCE</scope>
    <source>
        <strain evidence="10">ChiSjej5B23-16112</strain>
    </source>
</reference>
<keyword evidence="4" id="KW-0997">Cell inner membrane</keyword>
<evidence type="ECO:0000256" key="6">
    <source>
        <dbReference type="ARBA" id="ARBA00022989"/>
    </source>
</evidence>
<dbReference type="Proteomes" id="UP000769156">
    <property type="component" value="Unassembled WGS sequence"/>
</dbReference>
<accession>A0A921HZI2</accession>
<feature type="transmembrane region" description="Helical" evidence="9">
    <location>
        <begin position="267"/>
        <end position="288"/>
    </location>
</feature>
<keyword evidence="2" id="KW-0813">Transport</keyword>
<comment type="similarity">
    <text evidence="8">Belongs to the TsuA/YedE (TC 9.B.102) family.</text>
</comment>
<name>A0A921HZI2_9FIRM</name>
<feature type="transmembrane region" description="Helical" evidence="9">
    <location>
        <begin position="228"/>
        <end position="247"/>
    </location>
</feature>
<dbReference type="EMBL" id="DYVY01000051">
    <property type="protein sequence ID" value="HJF93750.1"/>
    <property type="molecule type" value="Genomic_DNA"/>
</dbReference>
<keyword evidence="3" id="KW-1003">Cell membrane</keyword>
<organism evidence="10 11">
    <name type="scientific">Lachnoclostridium phocaeense</name>
    <dbReference type="NCBI Taxonomy" id="1871021"/>
    <lineage>
        <taxon>Bacteria</taxon>
        <taxon>Bacillati</taxon>
        <taxon>Bacillota</taxon>
        <taxon>Clostridia</taxon>
        <taxon>Lachnospirales</taxon>
        <taxon>Lachnospiraceae</taxon>
    </lineage>
</organism>
<dbReference type="NCBIfam" id="TIGR04112">
    <property type="entry name" value="seleno_YedE"/>
    <property type="match status" value="1"/>
</dbReference>
<evidence type="ECO:0000256" key="4">
    <source>
        <dbReference type="ARBA" id="ARBA00022519"/>
    </source>
</evidence>
<feature type="transmembrane region" description="Helical" evidence="9">
    <location>
        <begin position="60"/>
        <end position="79"/>
    </location>
</feature>
<keyword evidence="6 9" id="KW-1133">Transmembrane helix</keyword>
<protein>
    <submittedName>
        <fullName evidence="10">YedE-related selenium metabolism membrane protein</fullName>
    </submittedName>
</protein>
<evidence type="ECO:0000256" key="7">
    <source>
        <dbReference type="ARBA" id="ARBA00023136"/>
    </source>
</evidence>
<reference evidence="10" key="1">
    <citation type="journal article" date="2021" name="PeerJ">
        <title>Extensive microbial diversity within the chicken gut microbiome revealed by metagenomics and culture.</title>
        <authorList>
            <person name="Gilroy R."/>
            <person name="Ravi A."/>
            <person name="Getino M."/>
            <person name="Pursley I."/>
            <person name="Horton D.L."/>
            <person name="Alikhan N.F."/>
            <person name="Baker D."/>
            <person name="Gharbi K."/>
            <person name="Hall N."/>
            <person name="Watson M."/>
            <person name="Adriaenssens E.M."/>
            <person name="Foster-Nyarko E."/>
            <person name="Jarju S."/>
            <person name="Secka A."/>
            <person name="Antonio M."/>
            <person name="Oren A."/>
            <person name="Chaudhuri R.R."/>
            <person name="La Ragione R."/>
            <person name="Hildebrand F."/>
            <person name="Pallen M.J."/>
        </authorList>
    </citation>
    <scope>NUCLEOTIDE SEQUENCE</scope>
    <source>
        <strain evidence="10">ChiSjej5B23-16112</strain>
    </source>
</reference>
<feature type="transmembrane region" description="Helical" evidence="9">
    <location>
        <begin position="12"/>
        <end position="30"/>
    </location>
</feature>
<feature type="transmembrane region" description="Helical" evidence="9">
    <location>
        <begin position="91"/>
        <end position="114"/>
    </location>
</feature>
<evidence type="ECO:0000256" key="2">
    <source>
        <dbReference type="ARBA" id="ARBA00022448"/>
    </source>
</evidence>
<proteinExistence type="inferred from homology"/>
<evidence type="ECO:0000256" key="1">
    <source>
        <dbReference type="ARBA" id="ARBA00004429"/>
    </source>
</evidence>